<dbReference type="Proteomes" id="UP000030651">
    <property type="component" value="Unassembled WGS sequence"/>
</dbReference>
<dbReference type="RefSeq" id="XP_007839077.1">
    <property type="nucleotide sequence ID" value="XM_007840886.1"/>
</dbReference>
<dbReference type="InterPro" id="IPR021765">
    <property type="entry name" value="UstYa-like"/>
</dbReference>
<dbReference type="GO" id="GO:0016491">
    <property type="term" value="F:oxidoreductase activity"/>
    <property type="evidence" value="ECO:0007669"/>
    <property type="project" value="UniProtKB-KW"/>
</dbReference>
<dbReference type="KEGG" id="pfy:PFICI_12305"/>
<evidence type="ECO:0000256" key="3">
    <source>
        <dbReference type="ARBA" id="ARBA00035112"/>
    </source>
</evidence>
<dbReference type="PANTHER" id="PTHR33365:SF11">
    <property type="entry name" value="TAT PATHWAY SIGNAL SEQUENCE"/>
    <property type="match status" value="1"/>
</dbReference>
<dbReference type="AlphaFoldDB" id="W3WRB5"/>
<accession>W3WRB5</accession>
<dbReference type="HOGENOM" id="CLU_042941_4_0_1"/>
<gene>
    <name evidence="4" type="ORF">PFICI_12305</name>
</gene>
<dbReference type="PANTHER" id="PTHR33365">
    <property type="entry name" value="YALI0B05434P"/>
    <property type="match status" value="1"/>
</dbReference>
<reference evidence="5" key="1">
    <citation type="journal article" date="2015" name="BMC Genomics">
        <title>Genomic and transcriptomic analysis of the endophytic fungus Pestalotiopsis fici reveals its lifestyle and high potential for synthesis of natural products.</title>
        <authorList>
            <person name="Wang X."/>
            <person name="Zhang X."/>
            <person name="Liu L."/>
            <person name="Xiang M."/>
            <person name="Wang W."/>
            <person name="Sun X."/>
            <person name="Che Y."/>
            <person name="Guo L."/>
            <person name="Liu G."/>
            <person name="Guo L."/>
            <person name="Wang C."/>
            <person name="Yin W.B."/>
            <person name="Stadler M."/>
            <person name="Zhang X."/>
            <person name="Liu X."/>
        </authorList>
    </citation>
    <scope>NUCLEOTIDE SEQUENCE [LARGE SCALE GENOMIC DNA]</scope>
    <source>
        <strain evidence="5">W106-1 / CGMCC3.15140</strain>
    </source>
</reference>
<dbReference type="OMA" id="AIMCFGD"/>
<evidence type="ECO:0000256" key="2">
    <source>
        <dbReference type="ARBA" id="ARBA00023002"/>
    </source>
</evidence>
<dbReference type="eggNOG" id="ENOG502SRM8">
    <property type="taxonomic scope" value="Eukaryota"/>
</dbReference>
<dbReference type="GeneID" id="19277318"/>
<dbReference type="InParanoid" id="W3WRB5"/>
<dbReference type="GO" id="GO:0043386">
    <property type="term" value="P:mycotoxin biosynthetic process"/>
    <property type="evidence" value="ECO:0007669"/>
    <property type="project" value="InterPro"/>
</dbReference>
<evidence type="ECO:0000313" key="4">
    <source>
        <dbReference type="EMBL" id="ETS75361.1"/>
    </source>
</evidence>
<organism evidence="4 5">
    <name type="scientific">Pestalotiopsis fici (strain W106-1 / CGMCC3.15140)</name>
    <dbReference type="NCBI Taxonomy" id="1229662"/>
    <lineage>
        <taxon>Eukaryota</taxon>
        <taxon>Fungi</taxon>
        <taxon>Dikarya</taxon>
        <taxon>Ascomycota</taxon>
        <taxon>Pezizomycotina</taxon>
        <taxon>Sordariomycetes</taxon>
        <taxon>Xylariomycetidae</taxon>
        <taxon>Amphisphaeriales</taxon>
        <taxon>Sporocadaceae</taxon>
        <taxon>Pestalotiopsis</taxon>
    </lineage>
</organism>
<sequence>MFSKHIRNVLRRMDTLTEEYFILTSWKYLRRILLICIVFAQWYLLWKLWTDPPLPEILGDVNGFAPSFGSKPTLFQKEPDFNPLNASDSRWSDLLPELGGGFVRVPSWQSFPLLPAPVRAPSDGTESYNVAVFHQLHCLHSIAELVEELLPTTATTTEPKARIPSPRRKHIEHCFEYLRLSLRCCGDTTLEGQGKTVTPPGIDGFGSVHICRDISRISSWAEENRASDLQELPT</sequence>
<evidence type="ECO:0000256" key="1">
    <source>
        <dbReference type="ARBA" id="ARBA00004685"/>
    </source>
</evidence>
<protein>
    <submittedName>
        <fullName evidence="4">Uncharacterized protein</fullName>
    </submittedName>
</protein>
<dbReference type="Pfam" id="PF11807">
    <property type="entry name" value="UstYa"/>
    <property type="match status" value="1"/>
</dbReference>
<keyword evidence="5" id="KW-1185">Reference proteome</keyword>
<dbReference type="EMBL" id="KI912118">
    <property type="protein sequence ID" value="ETS75361.1"/>
    <property type="molecule type" value="Genomic_DNA"/>
</dbReference>
<comment type="similarity">
    <text evidence="3">Belongs to the ustYa family.</text>
</comment>
<proteinExistence type="inferred from homology"/>
<keyword evidence="2" id="KW-0560">Oxidoreductase</keyword>
<name>W3WRB5_PESFW</name>
<comment type="pathway">
    <text evidence="1">Mycotoxin biosynthesis.</text>
</comment>
<evidence type="ECO:0000313" key="5">
    <source>
        <dbReference type="Proteomes" id="UP000030651"/>
    </source>
</evidence>
<dbReference type="OrthoDB" id="3687641at2759"/>